<dbReference type="RefSeq" id="WP_011822844.1">
    <property type="nucleotide sequence ID" value="NC_008819.1"/>
</dbReference>
<dbReference type="Proteomes" id="UP000002592">
    <property type="component" value="Chromosome"/>
</dbReference>
<keyword evidence="2" id="KW-0802">TPR repeat</keyword>
<keyword evidence="1" id="KW-0808">Transferase</keyword>
<evidence type="ECO:0000313" key="3">
    <source>
        <dbReference type="EMBL" id="ABM74606.1"/>
    </source>
</evidence>
<evidence type="ECO:0000256" key="1">
    <source>
        <dbReference type="ARBA" id="ARBA00022679"/>
    </source>
</evidence>
<dbReference type="InterPro" id="IPR011990">
    <property type="entry name" value="TPR-like_helical_dom_sf"/>
</dbReference>
<dbReference type="Pfam" id="PF13469">
    <property type="entry name" value="Sulfotransfer_3"/>
    <property type="match status" value="1"/>
</dbReference>
<dbReference type="PANTHER" id="PTHR12788">
    <property type="entry name" value="PROTEIN-TYROSINE SULFOTRANSFERASE 2"/>
    <property type="match status" value="1"/>
</dbReference>
<dbReference type="SUPFAM" id="SSF52540">
    <property type="entry name" value="P-loop containing nucleoside triphosphate hydrolases"/>
    <property type="match status" value="1"/>
</dbReference>
<dbReference type="HOGENOM" id="CLU_017034_1_0_3"/>
<dbReference type="SMART" id="SM00028">
    <property type="entry name" value="TPR"/>
    <property type="match status" value="3"/>
</dbReference>
<dbReference type="InterPro" id="IPR026634">
    <property type="entry name" value="TPST-like"/>
</dbReference>
<feature type="repeat" description="TPR" evidence="2">
    <location>
        <begin position="115"/>
        <end position="148"/>
    </location>
</feature>
<dbReference type="EMBL" id="CP000553">
    <property type="protein sequence ID" value="ABM74606.1"/>
    <property type="molecule type" value="Genomic_DNA"/>
</dbReference>
<dbReference type="eggNOG" id="COG0457">
    <property type="taxonomic scope" value="Bacteria"/>
</dbReference>
<dbReference type="PANTHER" id="PTHR12788:SF10">
    <property type="entry name" value="PROTEIN-TYROSINE SULFOTRANSFERASE"/>
    <property type="match status" value="1"/>
</dbReference>
<proteinExistence type="predicted"/>
<organism evidence="3 4">
    <name type="scientific">Prochlorococcus marinus (strain NATL1A)</name>
    <dbReference type="NCBI Taxonomy" id="167555"/>
    <lineage>
        <taxon>Bacteria</taxon>
        <taxon>Bacillati</taxon>
        <taxon>Cyanobacteriota</taxon>
        <taxon>Cyanophyceae</taxon>
        <taxon>Synechococcales</taxon>
        <taxon>Prochlorococcaceae</taxon>
        <taxon>Prochlorococcus</taxon>
    </lineage>
</organism>
<accession>A2BZE6</accession>
<gene>
    <name evidence="3" type="ordered locus">NATL1_00421</name>
</gene>
<dbReference type="Gene3D" id="1.25.40.10">
    <property type="entry name" value="Tetratricopeptide repeat domain"/>
    <property type="match status" value="1"/>
</dbReference>
<dbReference type="InterPro" id="IPR019734">
    <property type="entry name" value="TPR_rpt"/>
</dbReference>
<sequence>MKGFGEQHKSKKKRNETTTFQVPFPFPLRESQENINIITNTPSKLSKEQIINQALKFHSKGNISEATKYYQYFINQGFKDHRVFSNYGAILRKQGKVKESGFFMRKAIEIQPNIPIINFNMGNILKDLGKLKEAEIFIRKSIRMDPNLTKAYLSLSTITYSNIDNKTWQDNLFSDFILKYKSQVEQVEIYFARANILHKEKKYKKSYQNLKLANNLQLAIKASDINKRIKKSQLLLIESDKKVVNKKEKINYAQSIFILGLPRCGSTLLESILSMNKDVYDLGEINILEESFIEYKKFIQDISLAELYNDKVKNKTDLNITTNKWLYNYQYAGIIARHIPNAKLIHCFRHPLDNILSLYRTHFASGNEYSSSLVDCARVYLDQEKVMKEYKNRYRSKIYDLNYDSLVNDPNKEIRSLISWLGWEWQDSFLSPQLNSRSVSTASNVQVRSPINSKSIGGWKNYKDMLKPAIEILAKTNGYKNIAS</sequence>
<dbReference type="PROSITE" id="PS50005">
    <property type="entry name" value="TPR"/>
    <property type="match status" value="1"/>
</dbReference>
<protein>
    <submittedName>
        <fullName evidence="3">Uncharacterized protein</fullName>
    </submittedName>
</protein>
<evidence type="ECO:0000313" key="4">
    <source>
        <dbReference type="Proteomes" id="UP000002592"/>
    </source>
</evidence>
<evidence type="ECO:0000256" key="2">
    <source>
        <dbReference type="PROSITE-ProRule" id="PRU00339"/>
    </source>
</evidence>
<dbReference type="AlphaFoldDB" id="A2BZE6"/>
<reference evidence="4" key="1">
    <citation type="journal article" date="2007" name="PLoS Genet.">
        <title>Patterns and implications of gene gain and loss in the evolution of Prochlorococcus.</title>
        <authorList>
            <person name="Kettler G.C."/>
            <person name="Martiny A.C."/>
            <person name="Huang K."/>
            <person name="Zucker J."/>
            <person name="Coleman M.L."/>
            <person name="Rodrigue S."/>
            <person name="Chen F."/>
            <person name="Lapidus A."/>
            <person name="Ferriera S."/>
            <person name="Johnson J."/>
            <person name="Steglich C."/>
            <person name="Church G.M."/>
            <person name="Richardson P."/>
            <person name="Chisholm S.W."/>
        </authorList>
    </citation>
    <scope>NUCLEOTIDE SEQUENCE [LARGE SCALE GENOMIC DNA]</scope>
    <source>
        <strain evidence="4">NATL1A</strain>
    </source>
</reference>
<dbReference type="Gene3D" id="3.40.50.300">
    <property type="entry name" value="P-loop containing nucleotide triphosphate hydrolases"/>
    <property type="match status" value="1"/>
</dbReference>
<dbReference type="InterPro" id="IPR027417">
    <property type="entry name" value="P-loop_NTPase"/>
</dbReference>
<dbReference type="SUPFAM" id="SSF48452">
    <property type="entry name" value="TPR-like"/>
    <property type="match status" value="1"/>
</dbReference>
<dbReference type="Pfam" id="PF13181">
    <property type="entry name" value="TPR_8"/>
    <property type="match status" value="2"/>
</dbReference>
<name>A2BZE6_PROM1</name>
<dbReference type="GO" id="GO:0008476">
    <property type="term" value="F:protein-tyrosine sulfotransferase activity"/>
    <property type="evidence" value="ECO:0007669"/>
    <property type="project" value="InterPro"/>
</dbReference>
<dbReference type="KEGG" id="pme:NATL1_00421"/>